<dbReference type="AlphaFoldDB" id="A0A0G2F0R9"/>
<reference evidence="3 4" key="2">
    <citation type="submission" date="2015-05" db="EMBL/GenBank/DDBJ databases">
        <authorList>
            <person name="Morales-Cruz A."/>
            <person name="Amrine K.C."/>
            <person name="Cantu D."/>
        </authorList>
    </citation>
    <scope>NUCLEOTIDE SEQUENCE [LARGE SCALE GENOMIC DNA]</scope>
    <source>
        <strain evidence="3">UCRPC4</strain>
    </source>
</reference>
<dbReference type="InterPro" id="IPR058348">
    <property type="entry name" value="DUF8035"/>
</dbReference>
<evidence type="ECO:0000313" key="4">
    <source>
        <dbReference type="Proteomes" id="UP000053317"/>
    </source>
</evidence>
<accession>A0A0G2F0R9</accession>
<dbReference type="PANTHER" id="PTHR42081:SF1">
    <property type="entry name" value="ZINC FINGER PROTEIN DHHC DOMAIN CONTAINING PROTEIN"/>
    <property type="match status" value="1"/>
</dbReference>
<evidence type="ECO:0000259" key="2">
    <source>
        <dbReference type="Pfam" id="PF26118"/>
    </source>
</evidence>
<organism evidence="3 4">
    <name type="scientific">Phaeomoniella chlamydospora</name>
    <name type="common">Phaeoacremonium chlamydosporum</name>
    <dbReference type="NCBI Taxonomy" id="158046"/>
    <lineage>
        <taxon>Eukaryota</taxon>
        <taxon>Fungi</taxon>
        <taxon>Dikarya</taxon>
        <taxon>Ascomycota</taxon>
        <taxon>Pezizomycotina</taxon>
        <taxon>Eurotiomycetes</taxon>
        <taxon>Chaetothyriomycetidae</taxon>
        <taxon>Phaeomoniellales</taxon>
        <taxon>Phaeomoniellaceae</taxon>
        <taxon>Phaeomoniella</taxon>
    </lineage>
</organism>
<feature type="compositionally biased region" description="Basic and acidic residues" evidence="1">
    <location>
        <begin position="1"/>
        <end position="18"/>
    </location>
</feature>
<feature type="compositionally biased region" description="Polar residues" evidence="1">
    <location>
        <begin position="214"/>
        <end position="225"/>
    </location>
</feature>
<dbReference type="Pfam" id="PF26118">
    <property type="entry name" value="DUF8035"/>
    <property type="match status" value="1"/>
</dbReference>
<keyword evidence="4" id="KW-1185">Reference proteome</keyword>
<gene>
    <name evidence="3" type="ORF">UCRPC4_g00579</name>
</gene>
<dbReference type="PANTHER" id="PTHR42081">
    <property type="entry name" value="ZINC FINGER PROTEIN DHHC DOMAIN CONTAINING PROTEIN"/>
    <property type="match status" value="1"/>
</dbReference>
<reference evidence="3 4" key="1">
    <citation type="submission" date="2015-05" db="EMBL/GenBank/DDBJ databases">
        <title>Distinctive expansion of gene families associated with plant cell wall degradation and secondary metabolism in the genomes of grapevine trunk pathogens.</title>
        <authorList>
            <person name="Lawrence D.P."/>
            <person name="Travadon R."/>
            <person name="Rolshausen P.E."/>
            <person name="Baumgartner K."/>
        </authorList>
    </citation>
    <scope>NUCLEOTIDE SEQUENCE [LARGE SCALE GENOMIC DNA]</scope>
    <source>
        <strain evidence="3">UCRPC4</strain>
    </source>
</reference>
<proteinExistence type="predicted"/>
<feature type="region of interest" description="Disordered" evidence="1">
    <location>
        <begin position="355"/>
        <end position="399"/>
    </location>
</feature>
<dbReference type="OrthoDB" id="6133115at2759"/>
<name>A0A0G2F0R9_PHACM</name>
<feature type="region of interest" description="Disordered" evidence="1">
    <location>
        <begin position="1"/>
        <end position="30"/>
    </location>
</feature>
<feature type="region of interest" description="Disordered" evidence="1">
    <location>
        <begin position="276"/>
        <end position="297"/>
    </location>
</feature>
<evidence type="ECO:0000313" key="3">
    <source>
        <dbReference type="EMBL" id="KKY28412.1"/>
    </source>
</evidence>
<comment type="caution">
    <text evidence="3">The sequence shown here is derived from an EMBL/GenBank/DDBJ whole genome shotgun (WGS) entry which is preliminary data.</text>
</comment>
<feature type="region of interest" description="Disordered" evidence="1">
    <location>
        <begin position="174"/>
        <end position="225"/>
    </location>
</feature>
<protein>
    <recommendedName>
        <fullName evidence="2">DUF8035 domain-containing protein</fullName>
    </recommendedName>
</protein>
<feature type="compositionally biased region" description="Basic and acidic residues" evidence="1">
    <location>
        <begin position="355"/>
        <end position="370"/>
    </location>
</feature>
<feature type="domain" description="DUF8035" evidence="2">
    <location>
        <begin position="305"/>
        <end position="357"/>
    </location>
</feature>
<evidence type="ECO:0000256" key="1">
    <source>
        <dbReference type="SAM" id="MobiDB-lite"/>
    </source>
</evidence>
<dbReference type="EMBL" id="LCWF01000013">
    <property type="protein sequence ID" value="KKY28412.1"/>
    <property type="molecule type" value="Genomic_DNA"/>
</dbReference>
<sequence>MLEEVKQDLAEAREAKDILDEEEDDDDDFEDSDQLLQYVKECILCLFDLSMLIRRPARHDRNITFKRDDISFFETYDKQHVANKLPNITESLQDRIAVANSRRRQYFLYRERHRAKLAVGMEPDGKNEQILSETAISDDCIPDLDESMSVSQQSQTSIRAMVAERHIARHLEEVSPFVLPRTDDDSDHADDVEPDTSTSASEQESISEVESGSDQEQPQPAATRSISSDLDALDLEAPDTVLDSGLAGHEDHEHDVRRFTAHNPERSTHEHFRLVHGLNDSDSSDDTDSTAGKLGRKKGIPLGACWTKLDRRHVSPEVLEAAGESFNERGGHVIVLRVLTREEVEDLVERTRTIREARSNEEGKSPDELSVHAQNRAPQAGRKRRRGFAKINRDPRTNT</sequence>
<feature type="compositionally biased region" description="Acidic residues" evidence="1">
    <location>
        <begin position="184"/>
        <end position="194"/>
    </location>
</feature>
<feature type="compositionally biased region" description="Polar residues" evidence="1">
    <location>
        <begin position="195"/>
        <end position="204"/>
    </location>
</feature>
<dbReference type="Proteomes" id="UP000053317">
    <property type="component" value="Unassembled WGS sequence"/>
</dbReference>
<feature type="compositionally biased region" description="Acidic residues" evidence="1">
    <location>
        <begin position="19"/>
        <end position="30"/>
    </location>
</feature>